<feature type="chain" id="PRO_5039701440" evidence="6">
    <location>
        <begin position="19"/>
        <end position="163"/>
    </location>
</feature>
<evidence type="ECO:0000256" key="3">
    <source>
        <dbReference type="ARBA" id="ARBA00023004"/>
    </source>
</evidence>
<evidence type="ECO:0000313" key="9">
    <source>
        <dbReference type="Proteomes" id="UP000807850"/>
    </source>
</evidence>
<comment type="caution">
    <text evidence="8">The sequence shown here is derived from an EMBL/GenBank/DDBJ whole genome shotgun (WGS) entry which is preliminary data.</text>
</comment>
<dbReference type="PROSITE" id="PS51007">
    <property type="entry name" value="CYTC"/>
    <property type="match status" value="1"/>
</dbReference>
<dbReference type="PROSITE" id="PS51257">
    <property type="entry name" value="PROKAR_LIPOPROTEIN"/>
    <property type="match status" value="1"/>
</dbReference>
<protein>
    <submittedName>
        <fullName evidence="8">Cytochrome c</fullName>
    </submittedName>
</protein>
<feature type="signal peptide" evidence="6">
    <location>
        <begin position="1"/>
        <end position="18"/>
    </location>
</feature>
<dbReference type="InterPro" id="IPR009056">
    <property type="entry name" value="Cyt_c-like_dom"/>
</dbReference>
<feature type="region of interest" description="Disordered" evidence="5">
    <location>
        <begin position="22"/>
        <end position="63"/>
    </location>
</feature>
<evidence type="ECO:0000313" key="8">
    <source>
        <dbReference type="EMBL" id="MBI3538713.1"/>
    </source>
</evidence>
<accession>A0A9D6L8Q0</accession>
<dbReference type="InterPro" id="IPR036909">
    <property type="entry name" value="Cyt_c-like_dom_sf"/>
</dbReference>
<dbReference type="GO" id="GO:0009055">
    <property type="term" value="F:electron transfer activity"/>
    <property type="evidence" value="ECO:0007669"/>
    <property type="project" value="InterPro"/>
</dbReference>
<dbReference type="EMBL" id="JACQAY010000017">
    <property type="protein sequence ID" value="MBI3538713.1"/>
    <property type="molecule type" value="Genomic_DNA"/>
</dbReference>
<keyword evidence="6" id="KW-0732">Signal</keyword>
<evidence type="ECO:0000259" key="7">
    <source>
        <dbReference type="PROSITE" id="PS51007"/>
    </source>
</evidence>
<evidence type="ECO:0000256" key="6">
    <source>
        <dbReference type="SAM" id="SignalP"/>
    </source>
</evidence>
<reference evidence="8" key="1">
    <citation type="submission" date="2020-07" db="EMBL/GenBank/DDBJ databases">
        <title>Huge and variable diversity of episymbiotic CPR bacteria and DPANN archaea in groundwater ecosystems.</title>
        <authorList>
            <person name="He C.Y."/>
            <person name="Keren R."/>
            <person name="Whittaker M."/>
            <person name="Farag I.F."/>
            <person name="Doudna J."/>
            <person name="Cate J.H.D."/>
            <person name="Banfield J.F."/>
        </authorList>
    </citation>
    <scope>NUCLEOTIDE SEQUENCE</scope>
    <source>
        <strain evidence="8">NC_groundwater_928_Pr1_S-0.2um_72_17</strain>
    </source>
</reference>
<organism evidence="8 9">
    <name type="scientific">Eiseniibacteriota bacterium</name>
    <dbReference type="NCBI Taxonomy" id="2212470"/>
    <lineage>
        <taxon>Bacteria</taxon>
        <taxon>Candidatus Eiseniibacteriota</taxon>
    </lineage>
</organism>
<keyword evidence="1 4" id="KW-0349">Heme</keyword>
<keyword evidence="3 4" id="KW-0408">Iron</keyword>
<feature type="compositionally biased region" description="Gly residues" evidence="5">
    <location>
        <begin position="31"/>
        <end position="40"/>
    </location>
</feature>
<dbReference type="GO" id="GO:0020037">
    <property type="term" value="F:heme binding"/>
    <property type="evidence" value="ECO:0007669"/>
    <property type="project" value="InterPro"/>
</dbReference>
<name>A0A9D6L8Q0_UNCEI</name>
<evidence type="ECO:0000256" key="5">
    <source>
        <dbReference type="SAM" id="MobiDB-lite"/>
    </source>
</evidence>
<proteinExistence type="predicted"/>
<evidence type="ECO:0000256" key="1">
    <source>
        <dbReference type="ARBA" id="ARBA00022617"/>
    </source>
</evidence>
<dbReference type="Proteomes" id="UP000807850">
    <property type="component" value="Unassembled WGS sequence"/>
</dbReference>
<dbReference type="Pfam" id="PF00034">
    <property type="entry name" value="Cytochrom_C"/>
    <property type="match status" value="1"/>
</dbReference>
<feature type="domain" description="Cytochrome c" evidence="7">
    <location>
        <begin position="65"/>
        <end position="155"/>
    </location>
</feature>
<dbReference type="GO" id="GO:0046872">
    <property type="term" value="F:metal ion binding"/>
    <property type="evidence" value="ECO:0007669"/>
    <property type="project" value="UniProtKB-KW"/>
</dbReference>
<dbReference type="SUPFAM" id="SSF46626">
    <property type="entry name" value="Cytochrome c"/>
    <property type="match status" value="1"/>
</dbReference>
<evidence type="ECO:0000256" key="4">
    <source>
        <dbReference type="PROSITE-ProRule" id="PRU00433"/>
    </source>
</evidence>
<keyword evidence="2 4" id="KW-0479">Metal-binding</keyword>
<evidence type="ECO:0000256" key="2">
    <source>
        <dbReference type="ARBA" id="ARBA00022723"/>
    </source>
</evidence>
<dbReference type="AlphaFoldDB" id="A0A9D6L8Q0"/>
<sequence length="163" mass="17298">MKRTGRSVLILVMALAIATGCGKKTEDTSGGSTGSAGTSGGASVMPATSPYDNGPRAGESPADEALARQGETLFKDKGCSACHGFGKRISCPDLNGVTMRRTQQWMEHQILHPEVMTKQDPIAHQLFAQYSLQMPNQGLTEAQAKAVIEFLKHKNHETAGAGK</sequence>
<gene>
    <name evidence="8" type="ORF">HY076_00360</name>
</gene>
<dbReference type="Gene3D" id="1.10.760.10">
    <property type="entry name" value="Cytochrome c-like domain"/>
    <property type="match status" value="1"/>
</dbReference>